<organism evidence="1 2">
    <name type="scientific">Gossypium tomentosum</name>
    <name type="common">Hawaiian cotton</name>
    <name type="synonym">Gossypium sandvicense</name>
    <dbReference type="NCBI Taxonomy" id="34277"/>
    <lineage>
        <taxon>Eukaryota</taxon>
        <taxon>Viridiplantae</taxon>
        <taxon>Streptophyta</taxon>
        <taxon>Embryophyta</taxon>
        <taxon>Tracheophyta</taxon>
        <taxon>Spermatophyta</taxon>
        <taxon>Magnoliopsida</taxon>
        <taxon>eudicotyledons</taxon>
        <taxon>Gunneridae</taxon>
        <taxon>Pentapetalae</taxon>
        <taxon>rosids</taxon>
        <taxon>malvids</taxon>
        <taxon>Malvales</taxon>
        <taxon>Malvaceae</taxon>
        <taxon>Malvoideae</taxon>
        <taxon>Gossypium</taxon>
    </lineage>
</organism>
<name>A0A5D2MKQ4_GOSTO</name>
<reference evidence="1 2" key="1">
    <citation type="submission" date="2019-07" db="EMBL/GenBank/DDBJ databases">
        <title>WGS assembly of Gossypium tomentosum.</title>
        <authorList>
            <person name="Chen Z.J."/>
            <person name="Sreedasyam A."/>
            <person name="Ando A."/>
            <person name="Song Q."/>
            <person name="De L."/>
            <person name="Hulse-Kemp A."/>
            <person name="Ding M."/>
            <person name="Ye W."/>
            <person name="Kirkbride R."/>
            <person name="Jenkins J."/>
            <person name="Plott C."/>
            <person name="Lovell J."/>
            <person name="Lin Y.-M."/>
            <person name="Vaughn R."/>
            <person name="Liu B."/>
            <person name="Li W."/>
            <person name="Simpson S."/>
            <person name="Scheffler B."/>
            <person name="Saski C."/>
            <person name="Grover C."/>
            <person name="Hu G."/>
            <person name="Conover J."/>
            <person name="Carlson J."/>
            <person name="Shu S."/>
            <person name="Boston L."/>
            <person name="Williams M."/>
            <person name="Peterson D."/>
            <person name="Mcgee K."/>
            <person name="Jones D."/>
            <person name="Wendel J."/>
            <person name="Stelly D."/>
            <person name="Grimwood J."/>
            <person name="Schmutz J."/>
        </authorList>
    </citation>
    <scope>NUCLEOTIDE SEQUENCE [LARGE SCALE GENOMIC DNA]</scope>
    <source>
        <strain evidence="1">7179.01</strain>
    </source>
</reference>
<dbReference type="Proteomes" id="UP000322667">
    <property type="component" value="Chromosome A13"/>
</dbReference>
<evidence type="ECO:0000313" key="1">
    <source>
        <dbReference type="EMBL" id="TYH91960.1"/>
    </source>
</evidence>
<sequence length="71" mass="8242">MGHNCCVPIPKSFFHLSQHLYLLSIGRPINFQLYKIHTRWTEQTTNDSLNQSNPKYPDSISSVQLFAANHR</sequence>
<dbReference type="EMBL" id="CM017622">
    <property type="protein sequence ID" value="TYH91960.1"/>
    <property type="molecule type" value="Genomic_DNA"/>
</dbReference>
<gene>
    <name evidence="1" type="ORF">ES332_A13G149700v1</name>
</gene>
<accession>A0A5D2MKQ4</accession>
<proteinExistence type="predicted"/>
<dbReference type="AlphaFoldDB" id="A0A5D2MKQ4"/>
<keyword evidence="2" id="KW-1185">Reference proteome</keyword>
<protein>
    <submittedName>
        <fullName evidence="1">Uncharacterized protein</fullName>
    </submittedName>
</protein>
<evidence type="ECO:0000313" key="2">
    <source>
        <dbReference type="Proteomes" id="UP000322667"/>
    </source>
</evidence>